<organism evidence="1 2">
    <name type="scientific">Cecembia lonarensis (strain CCUG 58316 / KCTC 22772 / LW9)</name>
    <dbReference type="NCBI Taxonomy" id="1225176"/>
    <lineage>
        <taxon>Bacteria</taxon>
        <taxon>Pseudomonadati</taxon>
        <taxon>Bacteroidota</taxon>
        <taxon>Cytophagia</taxon>
        <taxon>Cytophagales</taxon>
        <taxon>Cyclobacteriaceae</taxon>
        <taxon>Cecembia</taxon>
    </lineage>
</organism>
<comment type="caution">
    <text evidence="1">The sequence shown here is derived from an EMBL/GenBank/DDBJ whole genome shotgun (WGS) entry which is preliminary data.</text>
</comment>
<evidence type="ECO:0000313" key="2">
    <source>
        <dbReference type="Proteomes" id="UP000004478"/>
    </source>
</evidence>
<dbReference type="EMBL" id="AMGM01000015">
    <property type="protein sequence ID" value="EKB49971.1"/>
    <property type="molecule type" value="Genomic_DNA"/>
</dbReference>
<proteinExistence type="predicted"/>
<accession>K1L5B2</accession>
<dbReference type="AlphaFoldDB" id="K1L5B2"/>
<gene>
    <name evidence="1" type="ORF">B879_01396</name>
</gene>
<sequence length="104" mass="12139">MADNTDLQNLLQKIHSGEFESMINSIQKTLELVYIPESVPTSNLCFREAKEVCDEYKAHFSSLDFAYYLVGIDFEKRVRNDFNSVIPKSTEKFWQKIRIGIKKV</sequence>
<dbReference type="OrthoDB" id="9759819at2"/>
<name>K1L5B2_CECL9</name>
<evidence type="ECO:0000313" key="1">
    <source>
        <dbReference type="EMBL" id="EKB49971.1"/>
    </source>
</evidence>
<dbReference type="Proteomes" id="UP000004478">
    <property type="component" value="Unassembled WGS sequence"/>
</dbReference>
<keyword evidence="2" id="KW-1185">Reference proteome</keyword>
<reference evidence="1 2" key="1">
    <citation type="journal article" date="2012" name="J. Bacteriol.">
        <title>Draft Genome Sequence of Cecembia lonarensis Strain LW9T, Isolated from Lonar Lake, a Haloalkaline Lake in India.</title>
        <authorList>
            <person name="Shivaji S."/>
            <person name="Ara S."/>
            <person name="Singh A."/>
            <person name="Pinnaka A.K."/>
        </authorList>
    </citation>
    <scope>NUCLEOTIDE SEQUENCE [LARGE SCALE GENOMIC DNA]</scope>
    <source>
        <strain evidence="1 2">LW9</strain>
    </source>
</reference>
<dbReference type="RefSeq" id="WP_009184433.1">
    <property type="nucleotide sequence ID" value="NZ_AMGM01000015.1"/>
</dbReference>
<protein>
    <submittedName>
        <fullName evidence="1">Uncharacterized protein</fullName>
    </submittedName>
</protein>